<organism evidence="1 2">
    <name type="scientific">Geodia barretti</name>
    <name type="common">Barrett's horny sponge</name>
    <dbReference type="NCBI Taxonomy" id="519541"/>
    <lineage>
        <taxon>Eukaryota</taxon>
        <taxon>Metazoa</taxon>
        <taxon>Porifera</taxon>
        <taxon>Demospongiae</taxon>
        <taxon>Heteroscleromorpha</taxon>
        <taxon>Tetractinellida</taxon>
        <taxon>Astrophorina</taxon>
        <taxon>Geodiidae</taxon>
        <taxon>Geodia</taxon>
    </lineage>
</organism>
<reference evidence="1" key="1">
    <citation type="submission" date="2023-03" db="EMBL/GenBank/DDBJ databases">
        <authorList>
            <person name="Steffen K."/>
            <person name="Cardenas P."/>
        </authorList>
    </citation>
    <scope>NUCLEOTIDE SEQUENCE</scope>
</reference>
<accession>A0AA35QSB2</accession>
<keyword evidence="2" id="KW-1185">Reference proteome</keyword>
<comment type="caution">
    <text evidence="1">The sequence shown here is derived from an EMBL/GenBank/DDBJ whole genome shotgun (WGS) entry which is preliminary data.</text>
</comment>
<evidence type="ECO:0000313" key="2">
    <source>
        <dbReference type="Proteomes" id="UP001174909"/>
    </source>
</evidence>
<dbReference type="AlphaFoldDB" id="A0AA35QSB2"/>
<proteinExistence type="predicted"/>
<sequence>MHIGRDGLFYLAERESGEAVENLLTVRDGSGTVLARWTTPRSHQIWPDAHGNIYLVSGGATDAAKGLGTKYVRVR</sequence>
<gene>
    <name evidence="1" type="ORF">GBAR_LOCUS402</name>
</gene>
<protein>
    <submittedName>
        <fullName evidence="1">Uncharacterized protein</fullName>
    </submittedName>
</protein>
<name>A0AA35QSB2_GEOBA</name>
<evidence type="ECO:0000313" key="1">
    <source>
        <dbReference type="EMBL" id="CAI7990060.1"/>
    </source>
</evidence>
<dbReference type="EMBL" id="CASHTH010000053">
    <property type="protein sequence ID" value="CAI7990060.1"/>
    <property type="molecule type" value="Genomic_DNA"/>
</dbReference>
<dbReference type="Proteomes" id="UP001174909">
    <property type="component" value="Unassembled WGS sequence"/>
</dbReference>